<evidence type="ECO:0000256" key="2">
    <source>
        <dbReference type="ARBA" id="ARBA00008520"/>
    </source>
</evidence>
<sequence length="495" mass="54259">MSPRPPRASARIHTRRQGMTQDAHPDTGATSSETPSATRRRFMGQAAAAGAALAGTGWMGGAFAQGQDDLAPYRSAKINWRQAEGEQISVAVIPASYFENLLTLLPQFEALTGVKVRAEKVPPGQIRQKAMLDLSSKTATYGTHAADPMYYPLYVANKWVEPLDKYLNDATLTDPAWFKYEDIIKAWREADSVDGKPYGIPYDGEVTVQVYRKDLYDAKGLKPAETYEQLLSNAKAVHDPANRTYGLALRGFAGAGQNMYIYPSILGGFGGDWFQNKQLVVNSPAHVKALEWYVNALTQYAPPAVRNWNWPDIADAFSQGTVATYIDAHSSAAVITNPEKSKVVGKVAYARWPAGPSGQRVTSIWNWGFPINAALSDKAKRATWLFISWAASPETQARTSWKFDGPAKRSGLNRMALWKSPEFAAAMKNAGDNFIPAALASLEQDTSVEWRPRVPQWPAIGETMATAIQSALVGQKKPKEALDEAQARITAIMKS</sequence>
<keyword evidence="5" id="KW-1185">Reference proteome</keyword>
<dbReference type="PANTHER" id="PTHR43649">
    <property type="entry name" value="ARABINOSE-BINDING PROTEIN-RELATED"/>
    <property type="match status" value="1"/>
</dbReference>
<dbReference type="CDD" id="cd13585">
    <property type="entry name" value="PBP2_TMBP_like"/>
    <property type="match status" value="1"/>
</dbReference>
<organism evidence="4 5">
    <name type="scientific">Ramlibacter rhizophilus</name>
    <dbReference type="NCBI Taxonomy" id="1781167"/>
    <lineage>
        <taxon>Bacteria</taxon>
        <taxon>Pseudomonadati</taxon>
        <taxon>Pseudomonadota</taxon>
        <taxon>Betaproteobacteria</taxon>
        <taxon>Burkholderiales</taxon>
        <taxon>Comamonadaceae</taxon>
        <taxon>Ramlibacter</taxon>
    </lineage>
</organism>
<dbReference type="Proteomes" id="UP000297564">
    <property type="component" value="Unassembled WGS sequence"/>
</dbReference>
<dbReference type="SUPFAM" id="SSF53850">
    <property type="entry name" value="Periplasmic binding protein-like II"/>
    <property type="match status" value="1"/>
</dbReference>
<evidence type="ECO:0000313" key="4">
    <source>
        <dbReference type="EMBL" id="TFY97824.1"/>
    </source>
</evidence>
<name>A0A4Z0BI71_9BURK</name>
<evidence type="ECO:0000313" key="5">
    <source>
        <dbReference type="Proteomes" id="UP000297564"/>
    </source>
</evidence>
<dbReference type="GO" id="GO:0042597">
    <property type="term" value="C:periplasmic space"/>
    <property type="evidence" value="ECO:0007669"/>
    <property type="project" value="UniProtKB-SubCell"/>
</dbReference>
<dbReference type="EMBL" id="SMLL01000006">
    <property type="protein sequence ID" value="TFY97824.1"/>
    <property type="molecule type" value="Genomic_DNA"/>
</dbReference>
<evidence type="ECO:0000256" key="1">
    <source>
        <dbReference type="ARBA" id="ARBA00004418"/>
    </source>
</evidence>
<dbReference type="OrthoDB" id="9804061at2"/>
<gene>
    <name evidence="4" type="ORF">EZ242_15285</name>
</gene>
<dbReference type="PROSITE" id="PS51318">
    <property type="entry name" value="TAT"/>
    <property type="match status" value="1"/>
</dbReference>
<comment type="subcellular location">
    <subcellularLocation>
        <location evidence="1">Periplasm</location>
    </subcellularLocation>
</comment>
<protein>
    <submittedName>
        <fullName evidence="4">Sugar ABC transporter substrate-binding protein</fullName>
    </submittedName>
</protein>
<proteinExistence type="inferred from homology"/>
<accession>A0A4Z0BI71</accession>
<dbReference type="InterPro" id="IPR050490">
    <property type="entry name" value="Bact_solute-bd_prot1"/>
</dbReference>
<reference evidence="4 5" key="1">
    <citation type="submission" date="2019-03" db="EMBL/GenBank/DDBJ databases">
        <title>Ramlibacter rhizophilus CCTCC AB2015357, whole genome shotgun sequence.</title>
        <authorList>
            <person name="Zhang X."/>
            <person name="Feng G."/>
            <person name="Zhu H."/>
        </authorList>
    </citation>
    <scope>NUCLEOTIDE SEQUENCE [LARGE SCALE GENOMIC DNA]</scope>
    <source>
        <strain evidence="4 5">CCTCC AB2015357</strain>
    </source>
</reference>
<dbReference type="Gene3D" id="3.40.190.10">
    <property type="entry name" value="Periplasmic binding protein-like II"/>
    <property type="match status" value="2"/>
</dbReference>
<dbReference type="AlphaFoldDB" id="A0A4Z0BI71"/>
<dbReference type="PANTHER" id="PTHR43649:SF12">
    <property type="entry name" value="DIACETYLCHITOBIOSE BINDING PROTEIN DASA"/>
    <property type="match status" value="1"/>
</dbReference>
<dbReference type="Pfam" id="PF01547">
    <property type="entry name" value="SBP_bac_1"/>
    <property type="match status" value="1"/>
</dbReference>
<evidence type="ECO:0000256" key="3">
    <source>
        <dbReference type="SAM" id="MobiDB-lite"/>
    </source>
</evidence>
<dbReference type="InterPro" id="IPR006311">
    <property type="entry name" value="TAT_signal"/>
</dbReference>
<comment type="similarity">
    <text evidence="2">Belongs to the bacterial solute-binding protein 1 family.</text>
</comment>
<feature type="region of interest" description="Disordered" evidence="3">
    <location>
        <begin position="1"/>
        <end position="36"/>
    </location>
</feature>
<comment type="caution">
    <text evidence="4">The sequence shown here is derived from an EMBL/GenBank/DDBJ whole genome shotgun (WGS) entry which is preliminary data.</text>
</comment>
<dbReference type="InterPro" id="IPR006059">
    <property type="entry name" value="SBP"/>
</dbReference>